<gene>
    <name evidence="1" type="ORF">DM01DRAFT_1276722</name>
</gene>
<feature type="non-terminal residue" evidence="1">
    <location>
        <position position="1"/>
    </location>
</feature>
<accession>A0A1X2GS50</accession>
<dbReference type="AlphaFoldDB" id="A0A1X2GS50"/>
<dbReference type="OrthoDB" id="2284336at2759"/>
<name>A0A1X2GS50_9FUNG</name>
<feature type="non-terminal residue" evidence="1">
    <location>
        <position position="56"/>
    </location>
</feature>
<sequence length="56" mass="6660">EYHTHIRNLKKEGFNILGYARKSNGPEPHEKRVQLLKLMCKRLKDRSLVDHVYVSL</sequence>
<proteinExistence type="predicted"/>
<dbReference type="Proteomes" id="UP000242146">
    <property type="component" value="Unassembled WGS sequence"/>
</dbReference>
<evidence type="ECO:0000313" key="1">
    <source>
        <dbReference type="EMBL" id="ORX60326.1"/>
    </source>
</evidence>
<keyword evidence="2" id="KW-1185">Reference proteome</keyword>
<protein>
    <submittedName>
        <fullName evidence="1">Uncharacterized protein</fullName>
    </submittedName>
</protein>
<organism evidence="1 2">
    <name type="scientific">Hesseltinella vesiculosa</name>
    <dbReference type="NCBI Taxonomy" id="101127"/>
    <lineage>
        <taxon>Eukaryota</taxon>
        <taxon>Fungi</taxon>
        <taxon>Fungi incertae sedis</taxon>
        <taxon>Mucoromycota</taxon>
        <taxon>Mucoromycotina</taxon>
        <taxon>Mucoromycetes</taxon>
        <taxon>Mucorales</taxon>
        <taxon>Cunninghamellaceae</taxon>
        <taxon>Hesseltinella</taxon>
    </lineage>
</organism>
<comment type="caution">
    <text evidence="1">The sequence shown here is derived from an EMBL/GenBank/DDBJ whole genome shotgun (WGS) entry which is preliminary data.</text>
</comment>
<evidence type="ECO:0000313" key="2">
    <source>
        <dbReference type="Proteomes" id="UP000242146"/>
    </source>
</evidence>
<dbReference type="EMBL" id="MCGT01000004">
    <property type="protein sequence ID" value="ORX60326.1"/>
    <property type="molecule type" value="Genomic_DNA"/>
</dbReference>
<reference evidence="1 2" key="1">
    <citation type="submission" date="2016-07" db="EMBL/GenBank/DDBJ databases">
        <title>Pervasive Adenine N6-methylation of Active Genes in Fungi.</title>
        <authorList>
            <consortium name="DOE Joint Genome Institute"/>
            <person name="Mondo S.J."/>
            <person name="Dannebaum R.O."/>
            <person name="Kuo R.C."/>
            <person name="Labutti K."/>
            <person name="Haridas S."/>
            <person name="Kuo A."/>
            <person name="Salamov A."/>
            <person name="Ahrendt S.R."/>
            <person name="Lipzen A."/>
            <person name="Sullivan W."/>
            <person name="Andreopoulos W.B."/>
            <person name="Clum A."/>
            <person name="Lindquist E."/>
            <person name="Daum C."/>
            <person name="Ramamoorthy G.K."/>
            <person name="Gryganskyi A."/>
            <person name="Culley D."/>
            <person name="Magnuson J.K."/>
            <person name="James T.Y."/>
            <person name="O'Malley M.A."/>
            <person name="Stajich J.E."/>
            <person name="Spatafora J.W."/>
            <person name="Visel A."/>
            <person name="Grigoriev I.V."/>
        </authorList>
    </citation>
    <scope>NUCLEOTIDE SEQUENCE [LARGE SCALE GENOMIC DNA]</scope>
    <source>
        <strain evidence="1 2">NRRL 3301</strain>
    </source>
</reference>